<accession>A0A2U2XAA6</accession>
<comment type="function">
    <text evidence="2">Antitoxin component of a type II toxin-antitoxin (TA) system.</text>
</comment>
<dbReference type="Proteomes" id="UP000245370">
    <property type="component" value="Unassembled WGS sequence"/>
</dbReference>
<comment type="caution">
    <text evidence="3">The sequence shown here is derived from an EMBL/GenBank/DDBJ whole genome shotgun (WGS) entry which is preliminary data.</text>
</comment>
<comment type="similarity">
    <text evidence="1 2">Belongs to the phD/YefM antitoxin family.</text>
</comment>
<dbReference type="InterPro" id="IPR006442">
    <property type="entry name" value="Antitoxin_Phd/YefM"/>
</dbReference>
<dbReference type="EMBL" id="QFRJ01000012">
    <property type="protein sequence ID" value="PWH84680.1"/>
    <property type="molecule type" value="Genomic_DNA"/>
</dbReference>
<evidence type="ECO:0000256" key="1">
    <source>
        <dbReference type="ARBA" id="ARBA00009981"/>
    </source>
</evidence>
<reference evidence="3 4" key="1">
    <citation type="submission" date="2018-05" db="EMBL/GenBank/DDBJ databases">
        <title>Brumimicrobium oceani sp. nov., isolated from coastal sediment.</title>
        <authorList>
            <person name="Kou Y."/>
        </authorList>
    </citation>
    <scope>NUCLEOTIDE SEQUENCE [LARGE SCALE GENOMIC DNA]</scope>
    <source>
        <strain evidence="3 4">C305</strain>
    </source>
</reference>
<dbReference type="Gene3D" id="6.10.250.330">
    <property type="match status" value="1"/>
</dbReference>
<name>A0A2U2XAA6_9FLAO</name>
<dbReference type="OrthoDB" id="1524837at2"/>
<gene>
    <name evidence="3" type="ORF">DIT68_13220</name>
</gene>
<dbReference type="InterPro" id="IPR036165">
    <property type="entry name" value="YefM-like_sf"/>
</dbReference>
<evidence type="ECO:0000313" key="3">
    <source>
        <dbReference type="EMBL" id="PWH84680.1"/>
    </source>
</evidence>
<sequence length="83" mass="9487">MKAITITTLRKNIKKHFDYVSDSMGVIVVPRSEEKDAIVIMSIGEYNSLKETEHLLSTKANRDRLYESIHQMDSGEVVQFNEG</sequence>
<dbReference type="RefSeq" id="WP_109360292.1">
    <property type="nucleotide sequence ID" value="NZ_QFRJ01000012.1"/>
</dbReference>
<evidence type="ECO:0000256" key="2">
    <source>
        <dbReference type="RuleBase" id="RU362080"/>
    </source>
</evidence>
<proteinExistence type="inferred from homology"/>
<organism evidence="3 4">
    <name type="scientific">Brumimicrobium oceani</name>
    <dbReference type="NCBI Taxonomy" id="2100725"/>
    <lineage>
        <taxon>Bacteria</taxon>
        <taxon>Pseudomonadati</taxon>
        <taxon>Bacteroidota</taxon>
        <taxon>Flavobacteriia</taxon>
        <taxon>Flavobacteriales</taxon>
        <taxon>Crocinitomicaceae</taxon>
        <taxon>Brumimicrobium</taxon>
    </lineage>
</organism>
<dbReference type="Pfam" id="PF02604">
    <property type="entry name" value="PhdYeFM_antitox"/>
    <property type="match status" value="1"/>
</dbReference>
<protein>
    <recommendedName>
        <fullName evidence="2">Antitoxin</fullName>
    </recommendedName>
</protein>
<dbReference type="Gene3D" id="3.40.1620.10">
    <property type="entry name" value="YefM-like domain"/>
    <property type="match status" value="1"/>
</dbReference>
<evidence type="ECO:0000313" key="4">
    <source>
        <dbReference type="Proteomes" id="UP000245370"/>
    </source>
</evidence>
<dbReference type="AlphaFoldDB" id="A0A2U2XAA6"/>
<dbReference type="SUPFAM" id="SSF143120">
    <property type="entry name" value="YefM-like"/>
    <property type="match status" value="1"/>
</dbReference>
<reference evidence="3 4" key="2">
    <citation type="submission" date="2018-05" db="EMBL/GenBank/DDBJ databases">
        <authorList>
            <person name="Lanie J.A."/>
            <person name="Ng W.-L."/>
            <person name="Kazmierczak K.M."/>
            <person name="Andrzejewski T.M."/>
            <person name="Davidsen T.M."/>
            <person name="Wayne K.J."/>
            <person name="Tettelin H."/>
            <person name="Glass J.I."/>
            <person name="Rusch D."/>
            <person name="Podicherti R."/>
            <person name="Tsui H.-C.T."/>
            <person name="Winkler M.E."/>
        </authorList>
    </citation>
    <scope>NUCLEOTIDE SEQUENCE [LARGE SCALE GENOMIC DNA]</scope>
    <source>
        <strain evidence="3 4">C305</strain>
    </source>
</reference>
<keyword evidence="4" id="KW-1185">Reference proteome</keyword>